<feature type="domain" description="Threonine/serine exporter-like N-terminal" evidence="8">
    <location>
        <begin position="30"/>
        <end position="266"/>
    </location>
</feature>
<organism evidence="9 10">
    <name type="scientific">Enterocloster alcoholdehydrogenati</name>
    <dbReference type="NCBI Taxonomy" id="2547410"/>
    <lineage>
        <taxon>Bacteria</taxon>
        <taxon>Bacillati</taxon>
        <taxon>Bacillota</taxon>
        <taxon>Clostridia</taxon>
        <taxon>Lachnospirales</taxon>
        <taxon>Lachnospiraceae</taxon>
        <taxon>Enterocloster</taxon>
    </lineage>
</organism>
<keyword evidence="10" id="KW-1185">Reference proteome</keyword>
<sequence>MCIRDCMEIKTEASLAEAEYDEMKYFMTAIMDAGELLAAHGAEVSRVEDTITRLCMAYGFARADVFTITSSIIVTAMSADGRAVTQTRRIRTRDTDLGRVARVNELSRRICAGPISLEEFKRELDVIRNGKKASVRLELGMHMMIAAALSVFFGGTGMDGMAAALSGAVLYGMLHGSSILKLNTIIQNMLCSAVTAMAVLLLVRMGIGTQPDKIMIGDIMLVIPGLQLTNSLRDMINGDMISGLLNMSEAVLKAAAVAMGFALVIIFGGTV</sequence>
<keyword evidence="3 7" id="KW-0812">Transmembrane</keyword>
<proteinExistence type="inferred from homology"/>
<dbReference type="EMBL" id="BAABXL010000001">
    <property type="protein sequence ID" value="GAA6266996.1"/>
    <property type="molecule type" value="Genomic_DNA"/>
</dbReference>
<accession>A0ABQ0ASI1</accession>
<dbReference type="PANTHER" id="PTHR34390">
    <property type="entry name" value="UPF0442 PROTEIN YJJB-RELATED"/>
    <property type="match status" value="1"/>
</dbReference>
<evidence type="ECO:0000259" key="8">
    <source>
        <dbReference type="Pfam" id="PF06738"/>
    </source>
</evidence>
<keyword evidence="2" id="KW-1003">Cell membrane</keyword>
<evidence type="ECO:0000256" key="1">
    <source>
        <dbReference type="ARBA" id="ARBA00004651"/>
    </source>
</evidence>
<evidence type="ECO:0000256" key="6">
    <source>
        <dbReference type="ARBA" id="ARBA00034125"/>
    </source>
</evidence>
<keyword evidence="4 7" id="KW-1133">Transmembrane helix</keyword>
<feature type="transmembrane region" description="Helical" evidence="7">
    <location>
        <begin position="250"/>
        <end position="269"/>
    </location>
</feature>
<evidence type="ECO:0000313" key="10">
    <source>
        <dbReference type="Proteomes" id="UP001600894"/>
    </source>
</evidence>
<evidence type="ECO:0000256" key="4">
    <source>
        <dbReference type="ARBA" id="ARBA00022989"/>
    </source>
</evidence>
<comment type="similarity">
    <text evidence="6">Belongs to the ThrE exporter (TC 2.A.79) family.</text>
</comment>
<name>A0ABQ0ASI1_9FIRM</name>
<evidence type="ECO:0000313" key="9">
    <source>
        <dbReference type="EMBL" id="GAA6266996.1"/>
    </source>
</evidence>
<evidence type="ECO:0000256" key="3">
    <source>
        <dbReference type="ARBA" id="ARBA00022692"/>
    </source>
</evidence>
<dbReference type="PANTHER" id="PTHR34390:SF2">
    <property type="entry name" value="SUCCINATE TRANSPORTER SUBUNIT YJJP-RELATED"/>
    <property type="match status" value="1"/>
</dbReference>
<dbReference type="InterPro" id="IPR010619">
    <property type="entry name" value="ThrE-like_N"/>
</dbReference>
<dbReference type="Proteomes" id="UP001600894">
    <property type="component" value="Unassembled WGS sequence"/>
</dbReference>
<keyword evidence="5 7" id="KW-0472">Membrane</keyword>
<feature type="transmembrane region" description="Helical" evidence="7">
    <location>
        <begin position="145"/>
        <end position="173"/>
    </location>
</feature>
<dbReference type="InterPro" id="IPR050539">
    <property type="entry name" value="ThrE_Dicarb/AminoAcid_Exp"/>
</dbReference>
<dbReference type="Pfam" id="PF06738">
    <property type="entry name" value="ThrE"/>
    <property type="match status" value="1"/>
</dbReference>
<protein>
    <submittedName>
        <fullName evidence="9">Threonine/serine exporter family protein</fullName>
    </submittedName>
</protein>
<comment type="subcellular location">
    <subcellularLocation>
        <location evidence="1">Cell membrane</location>
        <topology evidence="1">Multi-pass membrane protein</topology>
    </subcellularLocation>
</comment>
<evidence type="ECO:0000256" key="5">
    <source>
        <dbReference type="ARBA" id="ARBA00023136"/>
    </source>
</evidence>
<feature type="transmembrane region" description="Helical" evidence="7">
    <location>
        <begin position="185"/>
        <end position="203"/>
    </location>
</feature>
<evidence type="ECO:0000256" key="7">
    <source>
        <dbReference type="SAM" id="Phobius"/>
    </source>
</evidence>
<reference evidence="9 10" key="1">
    <citation type="submission" date="2024-04" db="EMBL/GenBank/DDBJ databases">
        <title>Defined microbial consortia suppress multidrug-resistant proinflammatory Enterobacteriaceae via ecological control.</title>
        <authorList>
            <person name="Furuichi M."/>
            <person name="Kawaguchi T."/>
            <person name="Pust M."/>
            <person name="Yasuma K."/>
            <person name="Plichta D."/>
            <person name="Hasegawa N."/>
            <person name="Ohya T."/>
            <person name="Bhattarai S."/>
            <person name="Sasajima S."/>
            <person name="Aoto Y."/>
            <person name="Tuganbaev T."/>
            <person name="Yaginuma M."/>
            <person name="Ueda M."/>
            <person name="Okahashi N."/>
            <person name="Amafuji K."/>
            <person name="Kiridooshi Y."/>
            <person name="Sugita K."/>
            <person name="Strazar M."/>
            <person name="Skelly A."/>
            <person name="Suda W."/>
            <person name="Hattori M."/>
            <person name="Nakamoto N."/>
            <person name="Caballero S."/>
            <person name="Norman J."/>
            <person name="Olle B."/>
            <person name="Tanoue T."/>
            <person name="Arita M."/>
            <person name="Bucci V."/>
            <person name="Atarashi K."/>
            <person name="Xavier R."/>
            <person name="Honda K."/>
        </authorList>
    </citation>
    <scope>NUCLEOTIDE SEQUENCE [LARGE SCALE GENOMIC DNA]</scope>
    <source>
        <strain evidence="10">f13</strain>
    </source>
</reference>
<evidence type="ECO:0000256" key="2">
    <source>
        <dbReference type="ARBA" id="ARBA00022475"/>
    </source>
</evidence>
<gene>
    <name evidence="9" type="ORF">F130042H8_00560</name>
</gene>
<comment type="caution">
    <text evidence="9">The sequence shown here is derived from an EMBL/GenBank/DDBJ whole genome shotgun (WGS) entry which is preliminary data.</text>
</comment>